<dbReference type="SMART" id="SM00091">
    <property type="entry name" value="PAS"/>
    <property type="match status" value="5"/>
</dbReference>
<protein>
    <recommendedName>
        <fullName evidence="2">histidine kinase</fullName>
        <ecNumber evidence="2">2.7.13.3</ecNumber>
    </recommendedName>
</protein>
<dbReference type="AlphaFoldDB" id="A0A345UKZ2"/>
<dbReference type="InterPro" id="IPR001610">
    <property type="entry name" value="PAC"/>
</dbReference>
<feature type="domain" description="PAS" evidence="3">
    <location>
        <begin position="271"/>
        <end position="344"/>
    </location>
</feature>
<dbReference type="InterPro" id="IPR003661">
    <property type="entry name" value="HisK_dim/P_dom"/>
</dbReference>
<gene>
    <name evidence="5" type="ORF">CYPRO_1894</name>
</gene>
<evidence type="ECO:0000259" key="3">
    <source>
        <dbReference type="PROSITE" id="PS50112"/>
    </source>
</evidence>
<dbReference type="EMBL" id="CP027806">
    <property type="protein sequence ID" value="AXJ01144.1"/>
    <property type="molecule type" value="Genomic_DNA"/>
</dbReference>
<evidence type="ECO:0000259" key="4">
    <source>
        <dbReference type="PROSITE" id="PS50113"/>
    </source>
</evidence>
<keyword evidence="6" id="KW-1185">Reference proteome</keyword>
<reference evidence="5 6" key="1">
    <citation type="submission" date="2018-03" db="EMBL/GenBank/DDBJ databases">
        <title>Phenotypic and genomic properties of Cyclonatronum proteinivorum gen. nov., sp. nov., a haloalkaliphilic bacteroidete from soda lakes possessing Na+-translocating rhodopsin.</title>
        <authorList>
            <person name="Toshchakov S.V."/>
            <person name="Korzhenkov A."/>
            <person name="Samarov N.I."/>
            <person name="Kublanov I.V."/>
            <person name="Muntyan M.S."/>
            <person name="Sorokin D.Y."/>
        </authorList>
    </citation>
    <scope>NUCLEOTIDE SEQUENCE [LARGE SCALE GENOMIC DNA]</scope>
    <source>
        <strain evidence="5 6">Omega</strain>
    </source>
</reference>
<dbReference type="SUPFAM" id="SSF55785">
    <property type="entry name" value="PYP-like sensor domain (PAS domain)"/>
    <property type="match status" value="5"/>
</dbReference>
<dbReference type="OrthoDB" id="6231665at2"/>
<sequence>MSDRTPTAYDALPMAYGRFFIRNAGSDVLLTQSYNKAFEKLFGLDESSITKNQSLESLSARRNIDLGPLVAFIRRNPERDISEQLTLHFKAEEGTIINTCTLHAWIDTENFLHVFFQDEISRLLQLFEEPPKEVPVSPKNHAEHQHYDAPAENQPCSYIYAAPFGTFVTDEKGRYLDVNPAACELTGYTAEELLQMRITDVISTANADEALAFHRQLTQTGKLTGEFLLLRKNGSSIWCQLSAVKLSEDRFLGFQSDISRQKQAETELKRERRILAEIVDGTKAGTWRWNLETGDSMVNDRWGSILGYESGEITHLTLDGWLAFLHPEDTERTMKSLDKVIQGELDIYECEVRMKHKLGHWIWIYDRGSVTEFSPDGNPLMISGIQLDITARKEAKQKLEKSERRFRILFDNHTAVKLIIDPDTGQIVDANKAASAYYGWSHEALTNMRINDINTLSDKDIKSQLNNAATHLESNYQFKHRKADGSIRDVEVYSSIIQLEDKKLIHSIIHDNTARFEAELKLKREQKFNAALLESAQDGIVACDEKGNLKLFNKVARSWHQSDPDNSASAGWSNSYGLFDGEGKKQLTEQDIPLVRAFRGERFISVPITIKTKGLPTRLVAASGSPFTDEHGKKLGAVVIMRDVTEQRQLESQVSLQLAALKSAANAIAITDRDGNLEWINPAWEKLTGYAEQEVLSQNPRILKSGQQKKEYYTLLWETILAGKTWKGEIVNRRKDGSLYNEYQTITPLKNKEGKITHFIAIKEDITAQKEFEKKLLAQNETLKRIAWHQSHVVRRPVANIMGLIDLIEEEKNITENQLSAIEYLKEEILKLDEIVRKIVREANHITSGKFDIDVKKNHD</sequence>
<evidence type="ECO:0000313" key="6">
    <source>
        <dbReference type="Proteomes" id="UP000254808"/>
    </source>
</evidence>
<evidence type="ECO:0000313" key="5">
    <source>
        <dbReference type="EMBL" id="AXJ01144.1"/>
    </source>
</evidence>
<feature type="domain" description="PAC" evidence="4">
    <location>
        <begin position="604"/>
        <end position="656"/>
    </location>
</feature>
<dbReference type="CDD" id="cd00082">
    <property type="entry name" value="HisKA"/>
    <property type="match status" value="1"/>
</dbReference>
<dbReference type="InterPro" id="IPR013655">
    <property type="entry name" value="PAS_fold_3"/>
</dbReference>
<dbReference type="Pfam" id="PF08448">
    <property type="entry name" value="PAS_4"/>
    <property type="match status" value="1"/>
</dbReference>
<dbReference type="InterPro" id="IPR000014">
    <property type="entry name" value="PAS"/>
</dbReference>
<feature type="domain" description="PAS" evidence="3">
    <location>
        <begin position="167"/>
        <end position="221"/>
    </location>
</feature>
<proteinExistence type="predicted"/>
<dbReference type="GO" id="GO:0000155">
    <property type="term" value="F:phosphorelay sensor kinase activity"/>
    <property type="evidence" value="ECO:0007669"/>
    <property type="project" value="InterPro"/>
</dbReference>
<dbReference type="PANTHER" id="PTHR44757">
    <property type="entry name" value="DIGUANYLATE CYCLASE DGCP"/>
    <property type="match status" value="1"/>
</dbReference>
<dbReference type="InterPro" id="IPR052155">
    <property type="entry name" value="Biofilm_reg_signaling"/>
</dbReference>
<dbReference type="EC" id="2.7.13.3" evidence="2"/>
<dbReference type="CDD" id="cd00130">
    <property type="entry name" value="PAS"/>
    <property type="match status" value="4"/>
</dbReference>
<dbReference type="RefSeq" id="WP_114984368.1">
    <property type="nucleotide sequence ID" value="NZ_CP027806.1"/>
</dbReference>
<dbReference type="InterPro" id="IPR000700">
    <property type="entry name" value="PAS-assoc_C"/>
</dbReference>
<feature type="domain" description="PAS" evidence="3">
    <location>
        <begin position="660"/>
        <end position="699"/>
    </location>
</feature>
<dbReference type="SMART" id="SM00086">
    <property type="entry name" value="PAC"/>
    <property type="match status" value="5"/>
</dbReference>
<dbReference type="PROSITE" id="PS50112">
    <property type="entry name" value="PAS"/>
    <property type="match status" value="3"/>
</dbReference>
<comment type="catalytic activity">
    <reaction evidence="1">
        <text>ATP + protein L-histidine = ADP + protein N-phospho-L-histidine.</text>
        <dbReference type="EC" id="2.7.13.3"/>
    </reaction>
</comment>
<feature type="domain" description="PAC" evidence="4">
    <location>
        <begin position="348"/>
        <end position="401"/>
    </location>
</feature>
<evidence type="ECO:0000256" key="1">
    <source>
        <dbReference type="ARBA" id="ARBA00000085"/>
    </source>
</evidence>
<dbReference type="PANTHER" id="PTHR44757:SF2">
    <property type="entry name" value="BIOFILM ARCHITECTURE MAINTENANCE PROTEIN MBAA"/>
    <property type="match status" value="1"/>
</dbReference>
<feature type="domain" description="PAC" evidence="4">
    <location>
        <begin position="724"/>
        <end position="778"/>
    </location>
</feature>
<dbReference type="Proteomes" id="UP000254808">
    <property type="component" value="Chromosome"/>
</dbReference>
<dbReference type="InterPro" id="IPR035965">
    <property type="entry name" value="PAS-like_dom_sf"/>
</dbReference>
<accession>A0A345UKZ2</accession>
<dbReference type="Gene3D" id="3.30.450.20">
    <property type="entry name" value="PAS domain"/>
    <property type="match status" value="5"/>
</dbReference>
<dbReference type="KEGG" id="cprv:CYPRO_1894"/>
<dbReference type="Pfam" id="PF13426">
    <property type="entry name" value="PAS_9"/>
    <property type="match status" value="3"/>
</dbReference>
<evidence type="ECO:0000256" key="2">
    <source>
        <dbReference type="ARBA" id="ARBA00012438"/>
    </source>
</evidence>
<dbReference type="Pfam" id="PF08447">
    <property type="entry name" value="PAS_3"/>
    <property type="match status" value="1"/>
</dbReference>
<feature type="domain" description="PAC" evidence="4">
    <location>
        <begin position="223"/>
        <end position="270"/>
    </location>
</feature>
<dbReference type="PROSITE" id="PS50113">
    <property type="entry name" value="PAC"/>
    <property type="match status" value="4"/>
</dbReference>
<dbReference type="InterPro" id="IPR013656">
    <property type="entry name" value="PAS_4"/>
</dbReference>
<organism evidence="5 6">
    <name type="scientific">Cyclonatronum proteinivorum</name>
    <dbReference type="NCBI Taxonomy" id="1457365"/>
    <lineage>
        <taxon>Bacteria</taxon>
        <taxon>Pseudomonadati</taxon>
        <taxon>Balneolota</taxon>
        <taxon>Balneolia</taxon>
        <taxon>Balneolales</taxon>
        <taxon>Cyclonatronaceae</taxon>
        <taxon>Cyclonatronum</taxon>
    </lineage>
</organism>
<dbReference type="NCBIfam" id="TIGR00229">
    <property type="entry name" value="sensory_box"/>
    <property type="match status" value="4"/>
</dbReference>
<name>A0A345UKZ2_9BACT</name>